<proteinExistence type="predicted"/>
<name>A0AAE1HNJ8_9NEOP</name>
<feature type="compositionally biased region" description="Basic and acidic residues" evidence="1">
    <location>
        <begin position="1"/>
        <end position="10"/>
    </location>
</feature>
<organism evidence="2 3">
    <name type="scientific">Frankliniella fusca</name>
    <dbReference type="NCBI Taxonomy" id="407009"/>
    <lineage>
        <taxon>Eukaryota</taxon>
        <taxon>Metazoa</taxon>
        <taxon>Ecdysozoa</taxon>
        <taxon>Arthropoda</taxon>
        <taxon>Hexapoda</taxon>
        <taxon>Insecta</taxon>
        <taxon>Pterygota</taxon>
        <taxon>Neoptera</taxon>
        <taxon>Paraneoptera</taxon>
        <taxon>Thysanoptera</taxon>
        <taxon>Terebrantia</taxon>
        <taxon>Thripoidea</taxon>
        <taxon>Thripidae</taxon>
        <taxon>Frankliniella</taxon>
    </lineage>
</organism>
<comment type="caution">
    <text evidence="2">The sequence shown here is derived from an EMBL/GenBank/DDBJ whole genome shotgun (WGS) entry which is preliminary data.</text>
</comment>
<keyword evidence="3" id="KW-1185">Reference proteome</keyword>
<dbReference type="AlphaFoldDB" id="A0AAE1HNJ8"/>
<dbReference type="EMBL" id="JAHWGI010001195">
    <property type="protein sequence ID" value="KAK3924624.1"/>
    <property type="molecule type" value="Genomic_DNA"/>
</dbReference>
<dbReference type="InterPro" id="IPR012337">
    <property type="entry name" value="RNaseH-like_sf"/>
</dbReference>
<protein>
    <submittedName>
        <fullName evidence="2">Acyl-coenzyme A synthetase ACSM2, mitochondrial</fullName>
    </submittedName>
</protein>
<gene>
    <name evidence="2" type="ORF">KUF71_012757</name>
</gene>
<reference evidence="2" key="1">
    <citation type="submission" date="2021-07" db="EMBL/GenBank/DDBJ databases">
        <authorList>
            <person name="Catto M.A."/>
            <person name="Jacobson A."/>
            <person name="Kennedy G."/>
            <person name="Labadie P."/>
            <person name="Hunt B.G."/>
            <person name="Srinivasan R."/>
        </authorList>
    </citation>
    <scope>NUCLEOTIDE SEQUENCE</scope>
    <source>
        <strain evidence="2">PL_HMW_Pooled</strain>
        <tissue evidence="2">Head</tissue>
    </source>
</reference>
<reference evidence="2" key="2">
    <citation type="journal article" date="2023" name="BMC Genomics">
        <title>Pest status, molecular evolution, and epigenetic factors derived from the genome assembly of Frankliniella fusca, a thysanopteran phytovirus vector.</title>
        <authorList>
            <person name="Catto M.A."/>
            <person name="Labadie P.E."/>
            <person name="Jacobson A.L."/>
            <person name="Kennedy G.G."/>
            <person name="Srinivasan R."/>
            <person name="Hunt B.G."/>
        </authorList>
    </citation>
    <scope>NUCLEOTIDE SEQUENCE</scope>
    <source>
        <strain evidence="2">PL_HMW_Pooled</strain>
    </source>
</reference>
<accession>A0AAE1HNJ8</accession>
<feature type="non-terminal residue" evidence="2">
    <location>
        <position position="1"/>
    </location>
</feature>
<evidence type="ECO:0000313" key="3">
    <source>
        <dbReference type="Proteomes" id="UP001219518"/>
    </source>
</evidence>
<sequence>MVRRLTKESDSDPQQADELQAAPTPPPPKKNKFDPYAAFRESAESLGDPVEDEVEAYPREPLGIDFEHTKQLSWLIAFLDCQSWRDATNAPATSAETERTFSDAGWILNKRRKYLEIGVVDDLIILHMNCRNKIRERTTRLKRKQGKRPAKAVQ</sequence>
<feature type="region of interest" description="Disordered" evidence="1">
    <location>
        <begin position="1"/>
        <end position="51"/>
    </location>
</feature>
<evidence type="ECO:0000256" key="1">
    <source>
        <dbReference type="SAM" id="MobiDB-lite"/>
    </source>
</evidence>
<evidence type="ECO:0000313" key="2">
    <source>
        <dbReference type="EMBL" id="KAK3924624.1"/>
    </source>
</evidence>
<dbReference type="SUPFAM" id="SSF53098">
    <property type="entry name" value="Ribonuclease H-like"/>
    <property type="match status" value="1"/>
</dbReference>
<dbReference type="Proteomes" id="UP001219518">
    <property type="component" value="Unassembled WGS sequence"/>
</dbReference>